<sequence length="103" mass="11424">MQKRTSFITLFEFLSLLGYKSSILNSEKESSPTRLVSKIQAGVNAKCIVESRNPDNETRLAINIFGGATKTGFNSGLKLHKVLHDLSFQQNKNSTITLKSHTP</sequence>
<protein>
    <submittedName>
        <fullName evidence="1">Uncharacterized protein</fullName>
    </submittedName>
</protein>
<keyword evidence="2" id="KW-1185">Reference proteome</keyword>
<evidence type="ECO:0000313" key="2">
    <source>
        <dbReference type="Proteomes" id="UP000244956"/>
    </source>
</evidence>
<name>A0A2U2B7R9_9BACT</name>
<proteinExistence type="predicted"/>
<dbReference type="AlphaFoldDB" id="A0A2U2B7R9"/>
<organism evidence="1 2">
    <name type="scientific">Marinilabilia rubra</name>
    <dbReference type="NCBI Taxonomy" id="2162893"/>
    <lineage>
        <taxon>Bacteria</taxon>
        <taxon>Pseudomonadati</taxon>
        <taxon>Bacteroidota</taxon>
        <taxon>Bacteroidia</taxon>
        <taxon>Marinilabiliales</taxon>
        <taxon>Marinilabiliaceae</taxon>
        <taxon>Marinilabilia</taxon>
    </lineage>
</organism>
<reference evidence="1 2" key="1">
    <citation type="submission" date="2018-05" db="EMBL/GenBank/DDBJ databases">
        <title>Marinilabilia rubrum sp. nov., isolated from saltern sediment.</title>
        <authorList>
            <person name="Zhang R."/>
        </authorList>
    </citation>
    <scope>NUCLEOTIDE SEQUENCE [LARGE SCALE GENOMIC DNA]</scope>
    <source>
        <strain evidence="1 2">WTE16</strain>
    </source>
</reference>
<gene>
    <name evidence="1" type="ORF">DDZ16_12715</name>
</gene>
<dbReference type="RefSeq" id="WP_109264847.1">
    <property type="nucleotide sequence ID" value="NZ_QEWP01000009.1"/>
</dbReference>
<evidence type="ECO:0000313" key="1">
    <source>
        <dbReference type="EMBL" id="PWD99108.1"/>
    </source>
</evidence>
<dbReference type="EMBL" id="QEWP01000009">
    <property type="protein sequence ID" value="PWD99108.1"/>
    <property type="molecule type" value="Genomic_DNA"/>
</dbReference>
<comment type="caution">
    <text evidence="1">The sequence shown here is derived from an EMBL/GenBank/DDBJ whole genome shotgun (WGS) entry which is preliminary data.</text>
</comment>
<dbReference type="Proteomes" id="UP000244956">
    <property type="component" value="Unassembled WGS sequence"/>
</dbReference>
<accession>A0A2U2B7R9</accession>